<dbReference type="OrthoDB" id="287788at2"/>
<dbReference type="Proteomes" id="UP000005707">
    <property type="component" value="Unassembled WGS sequence"/>
</dbReference>
<comment type="caution">
    <text evidence="2">The sequence shown here is derived from an EMBL/GenBank/DDBJ whole genome shotgun (WGS) entry which is preliminary data.</text>
</comment>
<name>U2DZZ5_9MOLU</name>
<keyword evidence="1" id="KW-0472">Membrane</keyword>
<dbReference type="RefSeq" id="WP_008826137.1">
    <property type="nucleotide sequence ID" value="NZ_AFNU02000001.1"/>
</dbReference>
<evidence type="ECO:0000256" key="1">
    <source>
        <dbReference type="SAM" id="Phobius"/>
    </source>
</evidence>
<dbReference type="InParanoid" id="U2DZZ5"/>
<sequence>MSVRREFINKGVSFGSVLAIVISYVAWKSVFWAIFHGILGWIYVIYYLLVHKHEILKITVETVWLH</sequence>
<feature type="transmembrane region" description="Helical" evidence="1">
    <location>
        <begin position="7"/>
        <end position="25"/>
    </location>
</feature>
<reference evidence="2 3" key="1">
    <citation type="journal article" date="2011" name="J. Bacteriol.">
        <title>Genome sequence of Haloplasma contractile, an unusual contractile bacterium from a deep-sea anoxic brine lake.</title>
        <authorList>
            <person name="Antunes A."/>
            <person name="Alam I."/>
            <person name="El Dorry H."/>
            <person name="Siam R."/>
            <person name="Robertson A."/>
            <person name="Bajic V.B."/>
            <person name="Stingl U."/>
        </authorList>
    </citation>
    <scope>NUCLEOTIDE SEQUENCE [LARGE SCALE GENOMIC DNA]</scope>
    <source>
        <strain evidence="2 3">SSD-17B</strain>
    </source>
</reference>
<keyword evidence="3" id="KW-1185">Reference proteome</keyword>
<gene>
    <name evidence="2" type="ORF">HLPCO_000423</name>
</gene>
<proteinExistence type="predicted"/>
<dbReference type="AlphaFoldDB" id="U2DZZ5"/>
<reference evidence="2 3" key="2">
    <citation type="journal article" date="2013" name="PLoS ONE">
        <title>INDIGO - INtegrated Data Warehouse of MIcrobial GenOmes with Examples from the Red Sea Extremophiles.</title>
        <authorList>
            <person name="Alam I."/>
            <person name="Antunes A."/>
            <person name="Kamau A.A."/>
            <person name="Ba Alawi W."/>
            <person name="Kalkatawi M."/>
            <person name="Stingl U."/>
            <person name="Bajic V.B."/>
        </authorList>
    </citation>
    <scope>NUCLEOTIDE SEQUENCE [LARGE SCALE GENOMIC DNA]</scope>
    <source>
        <strain evidence="2 3">SSD-17B</strain>
    </source>
</reference>
<evidence type="ECO:0000313" key="2">
    <source>
        <dbReference type="EMBL" id="ERJ13757.1"/>
    </source>
</evidence>
<dbReference type="EMBL" id="AFNU02000001">
    <property type="protein sequence ID" value="ERJ13757.1"/>
    <property type="molecule type" value="Genomic_DNA"/>
</dbReference>
<evidence type="ECO:0000313" key="3">
    <source>
        <dbReference type="Proteomes" id="UP000005707"/>
    </source>
</evidence>
<organism evidence="2 3">
    <name type="scientific">Haloplasma contractile SSD-17B</name>
    <dbReference type="NCBI Taxonomy" id="1033810"/>
    <lineage>
        <taxon>Bacteria</taxon>
        <taxon>Bacillati</taxon>
        <taxon>Mycoplasmatota</taxon>
        <taxon>Mollicutes</taxon>
        <taxon>Haloplasmatales</taxon>
        <taxon>Haloplasmataceae</taxon>
        <taxon>Haloplasma</taxon>
    </lineage>
</organism>
<protein>
    <submittedName>
        <fullName evidence="2">Uncharacterized protein</fullName>
    </submittedName>
</protein>
<accession>U2DZZ5</accession>
<keyword evidence="1" id="KW-0812">Transmembrane</keyword>
<feature type="transmembrane region" description="Helical" evidence="1">
    <location>
        <begin position="31"/>
        <end position="49"/>
    </location>
</feature>
<keyword evidence="1" id="KW-1133">Transmembrane helix</keyword>